<keyword evidence="5 6" id="KW-0175">Coiled coil</keyword>
<feature type="domain" description="Protein kinase" evidence="8">
    <location>
        <begin position="261"/>
        <end position="474"/>
    </location>
</feature>
<feature type="binding site" evidence="6">
    <location>
        <begin position="381"/>
        <end position="382"/>
    </location>
    <ligand>
        <name>ATP</name>
        <dbReference type="ChEBI" id="CHEBI:30616"/>
    </ligand>
</feature>
<keyword evidence="1 6" id="KW-0963">Cytoplasm</keyword>
<dbReference type="GO" id="GO:0006397">
    <property type="term" value="P:mRNA processing"/>
    <property type="evidence" value="ECO:0007669"/>
    <property type="project" value="UniProtKB-KW"/>
</dbReference>
<dbReference type="InterPro" id="IPR011009">
    <property type="entry name" value="Kinase-like_dom_sf"/>
</dbReference>
<feature type="compositionally biased region" description="Basic and acidic residues" evidence="7">
    <location>
        <begin position="1"/>
        <end position="10"/>
    </location>
</feature>
<dbReference type="GO" id="GO:0008143">
    <property type="term" value="F:poly(A) binding"/>
    <property type="evidence" value="ECO:0007669"/>
    <property type="project" value="TreeGrafter"/>
</dbReference>
<keyword evidence="4 6" id="KW-0067">ATP-binding</keyword>
<feature type="compositionally biased region" description="Low complexity" evidence="7">
    <location>
        <begin position="13"/>
        <end position="27"/>
    </location>
</feature>
<dbReference type="Gene3D" id="1.10.287.3700">
    <property type="match status" value="1"/>
</dbReference>
<evidence type="ECO:0000256" key="6">
    <source>
        <dbReference type="HAMAP-Rule" id="MF_03181"/>
    </source>
</evidence>
<comment type="similarity">
    <text evidence="6">Belongs to the protein kinase superfamily. PAN3 family.</text>
</comment>
<dbReference type="Pfam" id="PF18101">
    <property type="entry name" value="Pan3_CK"/>
    <property type="match status" value="1"/>
</dbReference>
<keyword evidence="3 6" id="KW-0547">Nucleotide-binding</keyword>
<accession>A0A4U5N5T3</accession>
<dbReference type="InterPro" id="IPR000719">
    <property type="entry name" value="Prot_kinase_dom"/>
</dbReference>
<reference evidence="9 10" key="1">
    <citation type="journal article" date="2015" name="Genome Biol.">
        <title>Comparative genomics of Steinernema reveals deeply conserved gene regulatory networks.</title>
        <authorList>
            <person name="Dillman A.R."/>
            <person name="Macchietto M."/>
            <person name="Porter C.F."/>
            <person name="Rogers A."/>
            <person name="Williams B."/>
            <person name="Antoshechkin I."/>
            <person name="Lee M.M."/>
            <person name="Goodwin Z."/>
            <person name="Lu X."/>
            <person name="Lewis E.E."/>
            <person name="Goodrich-Blair H."/>
            <person name="Stock S.P."/>
            <person name="Adams B.J."/>
            <person name="Sternberg P.W."/>
            <person name="Mortazavi A."/>
        </authorList>
    </citation>
    <scope>NUCLEOTIDE SEQUENCE [LARGE SCALE GENOMIC DNA]</scope>
    <source>
        <strain evidence="9 10">ALL</strain>
    </source>
</reference>
<dbReference type="Gene3D" id="1.10.510.10">
    <property type="entry name" value="Transferase(Phosphotransferase) domain 1"/>
    <property type="match status" value="1"/>
</dbReference>
<dbReference type="PANTHER" id="PTHR12272:SF11">
    <property type="entry name" value="PAN2-PAN3 DEADENYLATION COMPLEX SUBUNIT PAN3"/>
    <property type="match status" value="1"/>
</dbReference>
<feature type="binding site" evidence="6">
    <location>
        <begin position="323"/>
        <end position="330"/>
    </location>
    <ligand>
        <name>ATP</name>
        <dbReference type="ChEBI" id="CHEBI:30616"/>
    </ligand>
</feature>
<dbReference type="SMART" id="SM00220">
    <property type="entry name" value="S_TKc"/>
    <property type="match status" value="1"/>
</dbReference>
<dbReference type="GO" id="GO:0000289">
    <property type="term" value="P:nuclear-transcribed mRNA poly(A) tail shortening"/>
    <property type="evidence" value="ECO:0007669"/>
    <property type="project" value="UniProtKB-UniRule"/>
</dbReference>
<keyword evidence="10" id="KW-1185">Reference proteome</keyword>
<evidence type="ECO:0000256" key="5">
    <source>
        <dbReference type="ARBA" id="ARBA00023054"/>
    </source>
</evidence>
<dbReference type="InterPro" id="IPR030844">
    <property type="entry name" value="PAN3"/>
</dbReference>
<dbReference type="FunFam" id="1.10.287.3700:FF:000001">
    <property type="entry name" value="PAN2-PAN3 deadenylation complex subunit PAN3"/>
    <property type="match status" value="1"/>
</dbReference>
<dbReference type="SUPFAM" id="SSF56112">
    <property type="entry name" value="Protein kinase-like (PK-like)"/>
    <property type="match status" value="1"/>
</dbReference>
<evidence type="ECO:0000259" key="8">
    <source>
        <dbReference type="SMART" id="SM00220"/>
    </source>
</evidence>
<dbReference type="OrthoDB" id="204958at2759"/>
<evidence type="ECO:0000256" key="7">
    <source>
        <dbReference type="SAM" id="MobiDB-lite"/>
    </source>
</evidence>
<comment type="domain">
    <text evidence="6">Contains a pseudokinase domain. The protein kinase domain is predicted to be catalytically inactive because some of the residues important for catalytic activity are substituted and it lacks the equivalent of the binding site for a peptide substrate. However, it has retained an ATP-binding site and ATP-binding is required for mRNA degradation, stimulating the activity of the PAN2 nuclease in vitro. The nucleotide-binding site is juxtaposed to the RNase active site of PAN2 in the complex and may actually bind nucleosides of a poly(A) RNA rather than ATP, feeding the poly(A)-tail to the active site of the deadenylase and thus increasing the efficiency with which this distributive enzyme degrades oligo(A) RNAs.</text>
</comment>
<comment type="domain">
    <text evidence="6">The pseudokinase domain, the coiled-coil (CC), and C-terminal knob domain (CK) form a structural unit (PKC) that forms an extensive high-affinity interaction surface for PAN2.</text>
</comment>
<comment type="caution">
    <text evidence="6">Lacks conserved residue(s) required for the propagation of feature annotation.</text>
</comment>
<feature type="region of interest" description="Knob domain" evidence="6">
    <location>
        <begin position="515"/>
        <end position="618"/>
    </location>
</feature>
<dbReference type="Gene3D" id="1.20.5.5160">
    <property type="match status" value="1"/>
</dbReference>
<keyword evidence="2 6" id="KW-0507">mRNA processing</keyword>
<feature type="coiled-coil region" evidence="6">
    <location>
        <begin position="476"/>
        <end position="514"/>
    </location>
</feature>
<gene>
    <name evidence="6" type="primary">PAN3</name>
    <name evidence="9" type="ORF">L596_018824</name>
</gene>
<dbReference type="InterPro" id="IPR041332">
    <property type="entry name" value="Pan3_CK"/>
</dbReference>
<dbReference type="GO" id="GO:0005524">
    <property type="term" value="F:ATP binding"/>
    <property type="evidence" value="ECO:0007669"/>
    <property type="project" value="UniProtKB-UniRule"/>
</dbReference>
<dbReference type="HAMAP" id="MF_03181">
    <property type="entry name" value="PAN3"/>
    <property type="match status" value="1"/>
</dbReference>
<comment type="domain">
    <text evidence="6">The N-terminal zinc finger binds to poly(A) RNA.</text>
</comment>
<comment type="caution">
    <text evidence="9">The sequence shown here is derived from an EMBL/GenBank/DDBJ whole genome shotgun (WGS) entry which is preliminary data.</text>
</comment>
<evidence type="ECO:0000256" key="3">
    <source>
        <dbReference type="ARBA" id="ARBA00022741"/>
    </source>
</evidence>
<comment type="function">
    <text evidence="6">Regulatory subunit of the poly(A)-nuclease (PAN) deadenylation complex, one of two cytoplasmic mRNA deadenylases involved in general and miRNA-mediated mRNA turnover. PAN specifically shortens poly(A) tails of RNA and the activity is stimulated by poly(A)-binding protein (PABP). PAN deadenylation is followed by rapid degradation of the shortened mRNA tails by the CCR4-NOT complex. Deadenylated mRNAs are then degraded by two alternative mechanisms, namely exosome-mediated 3'-5' exonucleolytic degradation, or deadenlyation-dependent mRNA decaping and subsequent 5'-3' exonucleolytic degradation by XRN1. PAN3 acts as a positive regulator for PAN activity, recruiting the catalytic subunit PAN2 to mRNA via its interaction with RNA and PABP, and to miRNA targets via its interaction with GW182 family proteins.</text>
</comment>
<feature type="binding site" evidence="6">
    <location>
        <position position="275"/>
    </location>
    <ligand>
        <name>ATP</name>
        <dbReference type="ChEBI" id="CHEBI:30616"/>
    </ligand>
</feature>
<proteinExistence type="inferred from homology"/>
<evidence type="ECO:0000256" key="4">
    <source>
        <dbReference type="ARBA" id="ARBA00022840"/>
    </source>
</evidence>
<dbReference type="Proteomes" id="UP000298663">
    <property type="component" value="Unassembled WGS sequence"/>
</dbReference>
<feature type="compositionally biased region" description="Low complexity" evidence="7">
    <location>
        <begin position="108"/>
        <end position="125"/>
    </location>
</feature>
<dbReference type="PANTHER" id="PTHR12272">
    <property type="entry name" value="DEADENYLATION COMPLEX SUBUNIT PAN3"/>
    <property type="match status" value="1"/>
</dbReference>
<evidence type="ECO:0000256" key="2">
    <source>
        <dbReference type="ARBA" id="ARBA00022664"/>
    </source>
</evidence>
<evidence type="ECO:0000313" key="10">
    <source>
        <dbReference type="Proteomes" id="UP000298663"/>
    </source>
</evidence>
<reference evidence="9 10" key="2">
    <citation type="journal article" date="2019" name="G3 (Bethesda)">
        <title>Hybrid Assembly of the Genome of the Entomopathogenic Nematode Steinernema carpocapsae Identifies the X-Chromosome.</title>
        <authorList>
            <person name="Serra L."/>
            <person name="Macchietto M."/>
            <person name="Macias-Munoz A."/>
            <person name="McGill C.J."/>
            <person name="Rodriguez I.M."/>
            <person name="Rodriguez B."/>
            <person name="Murad R."/>
            <person name="Mortazavi A."/>
        </authorList>
    </citation>
    <scope>NUCLEOTIDE SEQUENCE [LARGE SCALE GENOMIC DNA]</scope>
    <source>
        <strain evidence="9 10">ALL</strain>
    </source>
</reference>
<feature type="region of interest" description="Disordered" evidence="7">
    <location>
        <begin position="1"/>
        <end position="54"/>
    </location>
</feature>
<dbReference type="GO" id="GO:0004672">
    <property type="term" value="F:protein kinase activity"/>
    <property type="evidence" value="ECO:0007669"/>
    <property type="project" value="InterPro"/>
</dbReference>
<feature type="compositionally biased region" description="Low complexity" evidence="7">
    <location>
        <begin position="34"/>
        <end position="48"/>
    </location>
</feature>
<comment type="subunit">
    <text evidence="6">Homodimer. Forms a heterotrimer with a catalytic subunit PAN2 to form the poly(A)-nuclease (PAN) deadenylation complex. Interacts (via PAM-2 motif) with poly(A)-binding protein (via PABC domain), conferring substrate specificity of the enzyme complex.</text>
</comment>
<dbReference type="GO" id="GO:0000932">
    <property type="term" value="C:P-body"/>
    <property type="evidence" value="ECO:0007669"/>
    <property type="project" value="UniProtKB-SubCell"/>
</dbReference>
<dbReference type="GO" id="GO:0010606">
    <property type="term" value="P:positive regulation of cytoplasmic mRNA processing body assembly"/>
    <property type="evidence" value="ECO:0007669"/>
    <property type="project" value="UniProtKB-UniRule"/>
</dbReference>
<protein>
    <recommendedName>
        <fullName evidence="6">PAN2-PAN3 deadenylation complex subunit PAN3</fullName>
    </recommendedName>
    <alternativeName>
        <fullName evidence="6">PAB1P-dependent poly(A)-specific ribonuclease</fullName>
    </alternativeName>
    <alternativeName>
        <fullName evidence="6">Poly(A)-nuclease deadenylation complex subunit 3</fullName>
        <shortName evidence="6">PAN deadenylation complex subunit 3</shortName>
    </alternativeName>
</protein>
<dbReference type="FunFam" id="1.20.5.5160:FF:000002">
    <property type="entry name" value="PAN2-PAN3 deadenylation complex subunit PAN3"/>
    <property type="match status" value="1"/>
</dbReference>
<evidence type="ECO:0000313" key="9">
    <source>
        <dbReference type="EMBL" id="TKR77936.1"/>
    </source>
</evidence>
<feature type="region of interest" description="Disordered" evidence="7">
    <location>
        <begin position="105"/>
        <end position="155"/>
    </location>
</feature>
<sequence>MQATPHDFRSFEPSSSCASSTVAPSGSRLAQYFGTPGTPQQSSTTSSPRHSGWPQLVSQQSLYSTHSRNNTNSMSNMMQSFGHLNVANNGVKAATSLNLSRGGFPPLSANGSSPPDNDSSASAPNFVQENFGGTTYFYRPPQNDPGANLVPNGGTTDPYASEPSEFLAHSGGYVYSGALPFQQKQHRKNAGASSSFFINPDLRMELLKAQMAIQSRMDPSSIPDVPATVDHYHGLSPMVPPKTAHLINGASINGDSRCNTFKAFSIKDGTPYILKRAKFRNMLPKTQTLVDGWKKISHSNIISLRECVPTKAFGDASLLFVYDYHPLAESLEAKHFGRNGAGGQGNGGIMEPLIWSYIIQITSALRHIHQQGLAARTLSLEKILVTGRQKILLSDCATVDVLSDSNPGPAQQDDLMALGRVVICLAVGSPTAAKVLPNSMHYINTNYSTDLKNLIYHLLNSNVNKNVNELMPMIGARFYVQLESAQAHNDYLESELSKELENGRLFRLMAKINSIVERPELNMDPTWSETGDRFLLKLFRDYLFHQVNEQGKPWMDLAHIVSCLNKLDAGVQDKVQLVSRDQENVLIVSYADLRRCFDAAFKELLVQQNAIDGFSGCV</sequence>
<evidence type="ECO:0000256" key="1">
    <source>
        <dbReference type="ARBA" id="ARBA00022490"/>
    </source>
</evidence>
<dbReference type="GO" id="GO:0031251">
    <property type="term" value="C:PAN complex"/>
    <property type="evidence" value="ECO:0007669"/>
    <property type="project" value="UniProtKB-UniRule"/>
</dbReference>
<dbReference type="AlphaFoldDB" id="A0A4U5N5T3"/>
<dbReference type="EMBL" id="AZBU02000005">
    <property type="protein sequence ID" value="TKR77936.1"/>
    <property type="molecule type" value="Genomic_DNA"/>
</dbReference>
<name>A0A4U5N5T3_STECR</name>
<comment type="subcellular location">
    <subcellularLocation>
        <location evidence="6">Cytoplasm</location>
        <location evidence="6">P-body</location>
    </subcellularLocation>
</comment>
<organism evidence="9 10">
    <name type="scientific">Steinernema carpocapsae</name>
    <name type="common">Entomopathogenic nematode</name>
    <dbReference type="NCBI Taxonomy" id="34508"/>
    <lineage>
        <taxon>Eukaryota</taxon>
        <taxon>Metazoa</taxon>
        <taxon>Ecdysozoa</taxon>
        <taxon>Nematoda</taxon>
        <taxon>Chromadorea</taxon>
        <taxon>Rhabditida</taxon>
        <taxon>Tylenchina</taxon>
        <taxon>Panagrolaimomorpha</taxon>
        <taxon>Strongyloidoidea</taxon>
        <taxon>Steinernematidae</taxon>
        <taxon>Steinernema</taxon>
    </lineage>
</organism>
<dbReference type="STRING" id="34508.A0A4U5N5T3"/>